<dbReference type="AlphaFoldDB" id="A0A376YKL0"/>
<evidence type="ECO:0000313" key="1">
    <source>
        <dbReference type="EMBL" id="STJ83387.1"/>
    </source>
</evidence>
<reference evidence="1 2" key="1">
    <citation type="submission" date="2018-06" db="EMBL/GenBank/DDBJ databases">
        <authorList>
            <consortium name="Pathogen Informatics"/>
            <person name="Doyle S."/>
        </authorList>
    </citation>
    <scope>NUCLEOTIDE SEQUENCE [LARGE SCALE GENOMIC DNA]</scope>
    <source>
        <strain evidence="1 2">NCTC9117</strain>
    </source>
</reference>
<proteinExistence type="predicted"/>
<protein>
    <submittedName>
        <fullName evidence="1">Bacteriophage replication gene A protein</fullName>
    </submittedName>
</protein>
<sequence length="170" mass="19716">MAVKASGRFVPPSAFAAGTGKAFTGAYAWNAPREAVGRERPLTRDEMRQVQGVLSTINRLPYFLRSLFTSRYDYIRRNKSPVHGFYFLTSTFQRRLWPRIERVNQRHEMNTDASLLFLAERDHYARLPGMNDKELKKFAARISSQLFMMYEELSDAWVDAHGEKRIAVYG</sequence>
<dbReference type="Proteomes" id="UP000254785">
    <property type="component" value="Unassembled WGS sequence"/>
</dbReference>
<accession>A0A376YKL0</accession>
<dbReference type="EMBL" id="UGDC01000003">
    <property type="protein sequence ID" value="STJ83387.1"/>
    <property type="molecule type" value="Genomic_DNA"/>
</dbReference>
<evidence type="ECO:0000313" key="2">
    <source>
        <dbReference type="Proteomes" id="UP000254785"/>
    </source>
</evidence>
<organism evidence="1 2">
    <name type="scientific">Escherichia coli</name>
    <dbReference type="NCBI Taxonomy" id="562"/>
    <lineage>
        <taxon>Bacteria</taxon>
        <taxon>Pseudomonadati</taxon>
        <taxon>Pseudomonadota</taxon>
        <taxon>Gammaproteobacteria</taxon>
        <taxon>Enterobacterales</taxon>
        <taxon>Enterobacteriaceae</taxon>
        <taxon>Escherichia</taxon>
    </lineage>
</organism>
<name>A0A376YKL0_ECOLX</name>
<gene>
    <name evidence="1" type="ORF">NCTC9117_06046</name>
</gene>